<feature type="compositionally biased region" description="Polar residues" evidence="6">
    <location>
        <begin position="22"/>
        <end position="32"/>
    </location>
</feature>
<dbReference type="Gene3D" id="2.40.30.170">
    <property type="match status" value="1"/>
</dbReference>
<dbReference type="Gene3D" id="6.10.140.1990">
    <property type="match status" value="1"/>
</dbReference>
<evidence type="ECO:0000313" key="12">
    <source>
        <dbReference type="Proteomes" id="UP000664277"/>
    </source>
</evidence>
<evidence type="ECO:0000259" key="8">
    <source>
        <dbReference type="Pfam" id="PF25917"/>
    </source>
</evidence>
<dbReference type="InterPro" id="IPR030190">
    <property type="entry name" value="MacA_alpha-hairpin_sf"/>
</dbReference>
<dbReference type="Gene3D" id="2.40.50.100">
    <property type="match status" value="1"/>
</dbReference>
<feature type="domain" description="Multidrug resistance protein MdtA-like C-terminal permuted SH3" evidence="10">
    <location>
        <begin position="412"/>
        <end position="465"/>
    </location>
</feature>
<keyword evidence="4 5" id="KW-0175">Coiled coil</keyword>
<reference evidence="11" key="1">
    <citation type="submission" date="2021-02" db="EMBL/GenBank/DDBJ databases">
        <title>Genome-Resolved Metagenomics of a Microbial Community Performing Photosynthetic Biological Nutrient Removal.</title>
        <authorList>
            <person name="Mcdaniel E.A."/>
        </authorList>
    </citation>
    <scope>NUCLEOTIDE SEQUENCE</scope>
    <source>
        <strain evidence="11">UWPOB_OBS1</strain>
    </source>
</reference>
<protein>
    <submittedName>
        <fullName evidence="11">Efflux RND transporter periplasmic adaptor subunit</fullName>
    </submittedName>
</protein>
<feature type="coiled-coil region" evidence="5">
    <location>
        <begin position="141"/>
        <end position="203"/>
    </location>
</feature>
<feature type="domain" description="Multidrug resistance protein MdtA-like barrel-sandwich hybrid" evidence="8">
    <location>
        <begin position="111"/>
        <end position="300"/>
    </location>
</feature>
<evidence type="ECO:0000259" key="10">
    <source>
        <dbReference type="Pfam" id="PF25967"/>
    </source>
</evidence>
<accession>A0A8J7P8V7</accession>
<dbReference type="Pfam" id="PF25917">
    <property type="entry name" value="BSH_RND"/>
    <property type="match status" value="1"/>
</dbReference>
<proteinExistence type="inferred from homology"/>
<feature type="transmembrane region" description="Helical" evidence="7">
    <location>
        <begin position="39"/>
        <end position="60"/>
    </location>
</feature>
<dbReference type="GO" id="GO:0019898">
    <property type="term" value="C:extrinsic component of membrane"/>
    <property type="evidence" value="ECO:0007669"/>
    <property type="project" value="InterPro"/>
</dbReference>
<dbReference type="GO" id="GO:0015562">
    <property type="term" value="F:efflux transmembrane transporter activity"/>
    <property type="evidence" value="ECO:0007669"/>
    <property type="project" value="TreeGrafter"/>
</dbReference>
<dbReference type="Gene3D" id="1.10.287.470">
    <property type="entry name" value="Helix hairpin bin"/>
    <property type="match status" value="1"/>
</dbReference>
<keyword evidence="7" id="KW-0472">Membrane</keyword>
<dbReference type="GO" id="GO:1990281">
    <property type="term" value="C:efflux pump complex"/>
    <property type="evidence" value="ECO:0007669"/>
    <property type="project" value="TreeGrafter"/>
</dbReference>
<dbReference type="InterPro" id="IPR058625">
    <property type="entry name" value="MdtA-like_BSH"/>
</dbReference>
<evidence type="ECO:0000256" key="3">
    <source>
        <dbReference type="ARBA" id="ARBA00022448"/>
    </source>
</evidence>
<evidence type="ECO:0000256" key="4">
    <source>
        <dbReference type="ARBA" id="ARBA00023054"/>
    </source>
</evidence>
<evidence type="ECO:0000259" key="9">
    <source>
        <dbReference type="Pfam" id="PF25954"/>
    </source>
</evidence>
<dbReference type="SUPFAM" id="SSF111369">
    <property type="entry name" value="HlyD-like secretion proteins"/>
    <property type="match status" value="2"/>
</dbReference>
<evidence type="ECO:0000256" key="6">
    <source>
        <dbReference type="SAM" id="MobiDB-lite"/>
    </source>
</evidence>
<keyword evidence="3" id="KW-0813">Transport</keyword>
<dbReference type="EMBL" id="JAFLCK010000014">
    <property type="protein sequence ID" value="MBN8660916.1"/>
    <property type="molecule type" value="Genomic_DNA"/>
</dbReference>
<organism evidence="11 12">
    <name type="scientific">Candidatus Obscuribacter phosphatis</name>
    <dbReference type="NCBI Taxonomy" id="1906157"/>
    <lineage>
        <taxon>Bacteria</taxon>
        <taxon>Bacillati</taxon>
        <taxon>Candidatus Melainabacteria</taxon>
        <taxon>Candidatus Obscuribacterales</taxon>
        <taxon>Candidatus Obscuribacteraceae</taxon>
        <taxon>Candidatus Obscuribacter</taxon>
    </lineage>
</organism>
<evidence type="ECO:0000256" key="2">
    <source>
        <dbReference type="ARBA" id="ARBA00009477"/>
    </source>
</evidence>
<dbReference type="Pfam" id="PF25954">
    <property type="entry name" value="Beta-barrel_RND_2"/>
    <property type="match status" value="1"/>
</dbReference>
<evidence type="ECO:0000256" key="5">
    <source>
        <dbReference type="SAM" id="Coils"/>
    </source>
</evidence>
<dbReference type="InterPro" id="IPR006143">
    <property type="entry name" value="RND_pump_MFP"/>
</dbReference>
<evidence type="ECO:0000256" key="1">
    <source>
        <dbReference type="ARBA" id="ARBA00004196"/>
    </source>
</evidence>
<dbReference type="NCBIfam" id="TIGR01730">
    <property type="entry name" value="RND_mfp"/>
    <property type="match status" value="1"/>
</dbReference>
<dbReference type="GO" id="GO:1990961">
    <property type="term" value="P:xenobiotic detoxification by transmembrane export across the plasma membrane"/>
    <property type="evidence" value="ECO:0007669"/>
    <property type="project" value="InterPro"/>
</dbReference>
<comment type="similarity">
    <text evidence="2">Belongs to the membrane fusion protein (MFP) (TC 8.A.1) family.</text>
</comment>
<keyword evidence="7" id="KW-0812">Transmembrane</keyword>
<comment type="subcellular location">
    <subcellularLocation>
        <location evidence="1">Cell envelope</location>
    </subcellularLocation>
</comment>
<dbReference type="InterPro" id="IPR058792">
    <property type="entry name" value="Beta-barrel_RND_2"/>
</dbReference>
<dbReference type="Gene3D" id="2.40.420.20">
    <property type="match status" value="1"/>
</dbReference>
<gene>
    <name evidence="11" type="ORF">J0M35_11155</name>
</gene>
<keyword evidence="7" id="KW-1133">Transmembrane helix</keyword>
<dbReference type="InterPro" id="IPR058627">
    <property type="entry name" value="MdtA-like_C"/>
</dbReference>
<comment type="caution">
    <text evidence="11">The sequence shown here is derived from an EMBL/GenBank/DDBJ whole genome shotgun (WGS) entry which is preliminary data.</text>
</comment>
<sequence length="481" mass="51654">MMSETLCQAKLDSEMKAEQESLESPASLNRSSGGRPPKILYVAIAAGLLTFALLLLAGLLPRLSTEAELNQAHGAETMSNRKVAFTLVQPPVGETALTLPASLEPIQEIPIFARCDGYLVQRFVDIGDRVKAGQLLATIDAPELDRQVEQAEADLHQSQAQVKAVEAELARARAVVSTSEAAVRKLQANLTFSRQQLARYSELVQEGAISREMKDEKQRDLDSDLAGLEAAQAEVAANQAQVAALNEKVAVSKAAVGSYRAALGRALSQQSFKTVKAPADGVIVSRNIDAGSLVSEGSDNAKKELMRLAKTDPLRVMVAVPQSFYRHIKVGSKVQLNINELSGKKLQAVVAKVAGGLDASSRTMLTEVHVANDGGILKPGMYATVKFEAGVDRPRAKNAPHLASNENRPFRIPASSLVVKPEGLFVAKLNDGDKVHFEKVVLGRDFGKQIEILDGIASGERLVLDPDVDLKEGQKVEAFSK</sequence>
<name>A0A8J7P8V7_9BACT</name>
<dbReference type="PANTHER" id="PTHR30469">
    <property type="entry name" value="MULTIDRUG RESISTANCE PROTEIN MDTA"/>
    <property type="match status" value="1"/>
</dbReference>
<evidence type="ECO:0000313" key="11">
    <source>
        <dbReference type="EMBL" id="MBN8660916.1"/>
    </source>
</evidence>
<dbReference type="PANTHER" id="PTHR30469:SF37">
    <property type="entry name" value="RAGD PROTEIN"/>
    <property type="match status" value="1"/>
</dbReference>
<evidence type="ECO:0000256" key="7">
    <source>
        <dbReference type="SAM" id="Phobius"/>
    </source>
</evidence>
<dbReference type="Proteomes" id="UP000664277">
    <property type="component" value="Unassembled WGS sequence"/>
</dbReference>
<dbReference type="Pfam" id="PF25967">
    <property type="entry name" value="RND-MFP_C"/>
    <property type="match status" value="1"/>
</dbReference>
<dbReference type="GO" id="GO:0030313">
    <property type="term" value="C:cell envelope"/>
    <property type="evidence" value="ECO:0007669"/>
    <property type="project" value="UniProtKB-SubCell"/>
</dbReference>
<feature type="region of interest" description="Disordered" evidence="6">
    <location>
        <begin position="12"/>
        <end position="33"/>
    </location>
</feature>
<dbReference type="GO" id="GO:1990195">
    <property type="term" value="C:macrolide transmembrane transporter complex"/>
    <property type="evidence" value="ECO:0007669"/>
    <property type="project" value="InterPro"/>
</dbReference>
<dbReference type="AlphaFoldDB" id="A0A8J7P8V7"/>
<feature type="domain" description="CusB-like beta-barrel" evidence="9">
    <location>
        <begin position="316"/>
        <end position="389"/>
    </location>
</feature>